<dbReference type="STRING" id="1882483.A0A317Y010"/>
<dbReference type="PANTHER" id="PTHR37948">
    <property type="entry name" value="ZGC:113208"/>
    <property type="match status" value="1"/>
</dbReference>
<feature type="region of interest" description="Disordered" evidence="1">
    <location>
        <begin position="31"/>
        <end position="217"/>
    </location>
</feature>
<feature type="compositionally biased region" description="Basic and acidic residues" evidence="1">
    <location>
        <begin position="81"/>
        <end position="107"/>
    </location>
</feature>
<protein>
    <submittedName>
        <fullName evidence="2">Uncharacterized protein</fullName>
    </submittedName>
</protein>
<reference evidence="2 3" key="1">
    <citation type="journal article" date="2018" name="Mol. Biol. Evol.">
        <title>Broad Genomic Sampling Reveals a Smut Pathogenic Ancestry of the Fungal Clade Ustilaginomycotina.</title>
        <authorList>
            <person name="Kijpornyongpan T."/>
            <person name="Mondo S.J."/>
            <person name="Barry K."/>
            <person name="Sandor L."/>
            <person name="Lee J."/>
            <person name="Lipzen A."/>
            <person name="Pangilinan J."/>
            <person name="LaButti K."/>
            <person name="Hainaut M."/>
            <person name="Henrissat B."/>
            <person name="Grigoriev I.V."/>
            <person name="Spatafora J.W."/>
            <person name="Aime M.C."/>
        </authorList>
    </citation>
    <scope>NUCLEOTIDE SEQUENCE [LARGE SCALE GENOMIC DNA]</scope>
    <source>
        <strain evidence="2 3">MCA 3645</strain>
    </source>
</reference>
<feature type="compositionally biased region" description="Basic and acidic residues" evidence="1">
    <location>
        <begin position="162"/>
        <end position="172"/>
    </location>
</feature>
<dbReference type="Proteomes" id="UP000246740">
    <property type="component" value="Unassembled WGS sequence"/>
</dbReference>
<gene>
    <name evidence="2" type="ORF">BCV70DRAFT_154464</name>
</gene>
<evidence type="ECO:0000313" key="3">
    <source>
        <dbReference type="Proteomes" id="UP000246740"/>
    </source>
</evidence>
<evidence type="ECO:0000256" key="1">
    <source>
        <dbReference type="SAM" id="MobiDB-lite"/>
    </source>
</evidence>
<accession>A0A317Y010</accession>
<keyword evidence="3" id="KW-1185">Reference proteome</keyword>
<dbReference type="EMBL" id="KZ819188">
    <property type="protein sequence ID" value="PWZ02871.1"/>
    <property type="molecule type" value="Genomic_DNA"/>
</dbReference>
<dbReference type="AlphaFoldDB" id="A0A317Y010"/>
<organism evidence="2 3">
    <name type="scientific">Testicularia cyperi</name>
    <dbReference type="NCBI Taxonomy" id="1882483"/>
    <lineage>
        <taxon>Eukaryota</taxon>
        <taxon>Fungi</taxon>
        <taxon>Dikarya</taxon>
        <taxon>Basidiomycota</taxon>
        <taxon>Ustilaginomycotina</taxon>
        <taxon>Ustilaginomycetes</taxon>
        <taxon>Ustilaginales</taxon>
        <taxon>Anthracoideaceae</taxon>
        <taxon>Testicularia</taxon>
    </lineage>
</organism>
<evidence type="ECO:0000313" key="2">
    <source>
        <dbReference type="EMBL" id="PWZ02871.1"/>
    </source>
</evidence>
<feature type="compositionally biased region" description="Basic and acidic residues" evidence="1">
    <location>
        <begin position="198"/>
        <end position="214"/>
    </location>
</feature>
<name>A0A317Y010_9BASI</name>
<feature type="compositionally biased region" description="Acidic residues" evidence="1">
    <location>
        <begin position="149"/>
        <end position="159"/>
    </location>
</feature>
<dbReference type="InParanoid" id="A0A317Y010"/>
<dbReference type="OrthoDB" id="4850at2759"/>
<proteinExistence type="predicted"/>
<dbReference type="PANTHER" id="PTHR37948:SF1">
    <property type="entry name" value="BLL5189 PROTEIN"/>
    <property type="match status" value="1"/>
</dbReference>
<sequence length="401" mass="46054">MAEHDDAQDYEAIRQENIRKNAELMLSLGLDSSATRLRPPSPERKAPLPKKRHSPVPKEEEDDADLPQRKSSRLAGTTRRSMREQDLHPSIHRDRSRPERVFREGSRKSSRNSAARTRYKEWDSDEDEDSDGYVPRWRGGSRSRSVDNADNDEDEDDAESGGSDRKSSRRTFDLSGRPILKKLSNPEAPPLPTSGGDEVYRTDAPRPSRQDMPRGKGKGALRFEREFRQFAPNVTPEEMLRGGAFGGTAFRDYHSKVLQKPIDVDAELAELPQEWLEGLDVDEMLRSSQLDPSKNKFRVKAGQSLEEWEKAGWIRPLDARGWFQWYYRFYLGRRSADDARQISRWLKACGPGGRFRKALAQNVAVNGGRWDDPKVNAVVRQTLWQWGYELTEADYRAYFPS</sequence>